<organism evidence="5">
    <name type="scientific">bioreactor metagenome</name>
    <dbReference type="NCBI Taxonomy" id="1076179"/>
    <lineage>
        <taxon>unclassified sequences</taxon>
        <taxon>metagenomes</taxon>
        <taxon>ecological metagenomes</taxon>
    </lineage>
</organism>
<feature type="domain" description="Type I restriction modification DNA specificity" evidence="4">
    <location>
        <begin position="19"/>
        <end position="193"/>
    </location>
</feature>
<protein>
    <recommendedName>
        <fullName evidence="4">Type I restriction modification DNA specificity domain-containing protein</fullName>
    </recommendedName>
</protein>
<comment type="similarity">
    <text evidence="1">Belongs to the type-I restriction system S methylase family.</text>
</comment>
<evidence type="ECO:0000256" key="2">
    <source>
        <dbReference type="ARBA" id="ARBA00022747"/>
    </source>
</evidence>
<evidence type="ECO:0000256" key="1">
    <source>
        <dbReference type="ARBA" id="ARBA00010923"/>
    </source>
</evidence>
<sequence length="220" mass="25256">MDKSVPMKDSGIDWIGEMPKHWEIKRLKFLGTARNGLTYAPEDVVDEDKGVLVLRSSNIQNDVLAFEDNVYVKTKIPHELILQENDLLICSRNGSQALIGKCALIDKKTAGQTYGAFMCVYRSRYNKFIHYALLSDIFSYYLGTFLTSTVNQLTNQNLYNIRIPIPLNLKEQADIVAYLDKKCAKIDELIAEKQKATEIMRKYKKSLIYEYVTGKKRVAR</sequence>
<reference evidence="5" key="1">
    <citation type="submission" date="2019-08" db="EMBL/GenBank/DDBJ databases">
        <authorList>
            <person name="Kucharzyk K."/>
            <person name="Murdoch R.W."/>
            <person name="Higgins S."/>
            <person name="Loffler F."/>
        </authorList>
    </citation>
    <scope>NUCLEOTIDE SEQUENCE</scope>
</reference>
<dbReference type="InterPro" id="IPR051212">
    <property type="entry name" value="Type-I_RE_S_subunit"/>
</dbReference>
<dbReference type="InterPro" id="IPR044946">
    <property type="entry name" value="Restrct_endonuc_typeI_TRD_sf"/>
</dbReference>
<dbReference type="EMBL" id="VSSQ01034568">
    <property type="protein sequence ID" value="MPM86564.1"/>
    <property type="molecule type" value="Genomic_DNA"/>
</dbReference>
<proteinExistence type="inferred from homology"/>
<dbReference type="Gene3D" id="3.90.220.20">
    <property type="entry name" value="DNA methylase specificity domains"/>
    <property type="match status" value="1"/>
</dbReference>
<keyword evidence="3" id="KW-0238">DNA-binding</keyword>
<evidence type="ECO:0000259" key="4">
    <source>
        <dbReference type="Pfam" id="PF01420"/>
    </source>
</evidence>
<comment type="caution">
    <text evidence="5">The sequence shown here is derived from an EMBL/GenBank/DDBJ whole genome shotgun (WGS) entry which is preliminary data.</text>
</comment>
<keyword evidence="2" id="KW-0680">Restriction system</keyword>
<dbReference type="Pfam" id="PF01420">
    <property type="entry name" value="Methylase_S"/>
    <property type="match status" value="1"/>
</dbReference>
<dbReference type="CDD" id="cd17265">
    <property type="entry name" value="RMtype1_S_Eco4255III-TRD2-CR2_like"/>
    <property type="match status" value="1"/>
</dbReference>
<dbReference type="Gene3D" id="1.10.287.1120">
    <property type="entry name" value="Bipartite methylase S protein"/>
    <property type="match status" value="1"/>
</dbReference>
<dbReference type="PANTHER" id="PTHR43140:SF1">
    <property type="entry name" value="TYPE I RESTRICTION ENZYME ECOKI SPECIFICITY SUBUNIT"/>
    <property type="match status" value="1"/>
</dbReference>
<name>A0A645DB46_9ZZZZ</name>
<dbReference type="GO" id="GO:0003677">
    <property type="term" value="F:DNA binding"/>
    <property type="evidence" value="ECO:0007669"/>
    <property type="project" value="UniProtKB-KW"/>
</dbReference>
<evidence type="ECO:0000256" key="3">
    <source>
        <dbReference type="ARBA" id="ARBA00023125"/>
    </source>
</evidence>
<dbReference type="SUPFAM" id="SSF116734">
    <property type="entry name" value="DNA methylase specificity domain"/>
    <property type="match status" value="1"/>
</dbReference>
<dbReference type="InterPro" id="IPR000055">
    <property type="entry name" value="Restrct_endonuc_typeI_TRD"/>
</dbReference>
<gene>
    <name evidence="5" type="ORF">SDC9_133653</name>
</gene>
<dbReference type="AlphaFoldDB" id="A0A645DB46"/>
<accession>A0A645DB46</accession>
<dbReference type="PANTHER" id="PTHR43140">
    <property type="entry name" value="TYPE-1 RESTRICTION ENZYME ECOKI SPECIFICITY PROTEIN"/>
    <property type="match status" value="1"/>
</dbReference>
<evidence type="ECO:0000313" key="5">
    <source>
        <dbReference type="EMBL" id="MPM86564.1"/>
    </source>
</evidence>
<dbReference type="GO" id="GO:0009307">
    <property type="term" value="P:DNA restriction-modification system"/>
    <property type="evidence" value="ECO:0007669"/>
    <property type="project" value="UniProtKB-KW"/>
</dbReference>